<dbReference type="Proteomes" id="UP000247810">
    <property type="component" value="Unassembled WGS sequence"/>
</dbReference>
<feature type="signal peptide" evidence="1">
    <location>
        <begin position="1"/>
        <end position="22"/>
    </location>
</feature>
<keyword evidence="1" id="KW-0732">Signal</keyword>
<gene>
    <name evidence="2" type="ORF">BO71DRAFT_403693</name>
</gene>
<sequence length="79" mass="8803">MKWLVMTRPVWLCGWWVWLGQCRRDSGLLLSTVPSMSLEPTGETKPTHSSLVTAVERRGICDPLSGVWSGVIGPRGSRH</sequence>
<proteinExistence type="predicted"/>
<name>A0A319CVK3_9EURO</name>
<reference evidence="2 3" key="1">
    <citation type="submission" date="2018-02" db="EMBL/GenBank/DDBJ databases">
        <title>The genomes of Aspergillus section Nigri reveals drivers in fungal speciation.</title>
        <authorList>
            <consortium name="DOE Joint Genome Institute"/>
            <person name="Vesth T.C."/>
            <person name="Nybo J."/>
            <person name="Theobald S."/>
            <person name="Brandl J."/>
            <person name="Frisvad J.C."/>
            <person name="Nielsen K.F."/>
            <person name="Lyhne E.K."/>
            <person name="Kogle M.E."/>
            <person name="Kuo A."/>
            <person name="Riley R."/>
            <person name="Clum A."/>
            <person name="Nolan M."/>
            <person name="Lipzen A."/>
            <person name="Salamov A."/>
            <person name="Henrissat B."/>
            <person name="Wiebenga A."/>
            <person name="De vries R.P."/>
            <person name="Grigoriev I.V."/>
            <person name="Mortensen U.H."/>
            <person name="Andersen M.R."/>
            <person name="Baker S.E."/>
        </authorList>
    </citation>
    <scope>NUCLEOTIDE SEQUENCE [LARGE SCALE GENOMIC DNA]</scope>
    <source>
        <strain evidence="2 3">CBS 707.79</strain>
    </source>
</reference>
<evidence type="ECO:0000313" key="2">
    <source>
        <dbReference type="EMBL" id="PYH88639.1"/>
    </source>
</evidence>
<evidence type="ECO:0000256" key="1">
    <source>
        <dbReference type="SAM" id="SignalP"/>
    </source>
</evidence>
<protein>
    <recommendedName>
        <fullName evidence="4">Secreted protein</fullName>
    </recommendedName>
</protein>
<keyword evidence="3" id="KW-1185">Reference proteome</keyword>
<evidence type="ECO:0008006" key="4">
    <source>
        <dbReference type="Google" id="ProtNLM"/>
    </source>
</evidence>
<accession>A0A319CVK3</accession>
<feature type="chain" id="PRO_5016286054" description="Secreted protein" evidence="1">
    <location>
        <begin position="23"/>
        <end position="79"/>
    </location>
</feature>
<dbReference type="AlphaFoldDB" id="A0A319CVK3"/>
<dbReference type="EMBL" id="KZ826076">
    <property type="protein sequence ID" value="PYH88639.1"/>
    <property type="molecule type" value="Genomic_DNA"/>
</dbReference>
<evidence type="ECO:0000313" key="3">
    <source>
        <dbReference type="Proteomes" id="UP000247810"/>
    </source>
</evidence>
<dbReference type="VEuPathDB" id="FungiDB:BO71DRAFT_403693"/>
<organism evidence="2 3">
    <name type="scientific">Aspergillus ellipticus CBS 707.79</name>
    <dbReference type="NCBI Taxonomy" id="1448320"/>
    <lineage>
        <taxon>Eukaryota</taxon>
        <taxon>Fungi</taxon>
        <taxon>Dikarya</taxon>
        <taxon>Ascomycota</taxon>
        <taxon>Pezizomycotina</taxon>
        <taxon>Eurotiomycetes</taxon>
        <taxon>Eurotiomycetidae</taxon>
        <taxon>Eurotiales</taxon>
        <taxon>Aspergillaceae</taxon>
        <taxon>Aspergillus</taxon>
        <taxon>Aspergillus subgen. Circumdati</taxon>
    </lineage>
</organism>